<organism evidence="1 2">
    <name type="scientific">Pyrus ussuriensis x Pyrus communis</name>
    <dbReference type="NCBI Taxonomy" id="2448454"/>
    <lineage>
        <taxon>Eukaryota</taxon>
        <taxon>Viridiplantae</taxon>
        <taxon>Streptophyta</taxon>
        <taxon>Embryophyta</taxon>
        <taxon>Tracheophyta</taxon>
        <taxon>Spermatophyta</taxon>
        <taxon>Magnoliopsida</taxon>
        <taxon>eudicotyledons</taxon>
        <taxon>Gunneridae</taxon>
        <taxon>Pentapetalae</taxon>
        <taxon>rosids</taxon>
        <taxon>fabids</taxon>
        <taxon>Rosales</taxon>
        <taxon>Rosaceae</taxon>
        <taxon>Amygdaloideae</taxon>
        <taxon>Maleae</taxon>
        <taxon>Pyrus</taxon>
    </lineage>
</organism>
<comment type="caution">
    <text evidence="1">The sequence shown here is derived from an EMBL/GenBank/DDBJ whole genome shotgun (WGS) entry which is preliminary data.</text>
</comment>
<reference evidence="1 2" key="1">
    <citation type="submission" date="2019-09" db="EMBL/GenBank/DDBJ databases">
        <authorList>
            <person name="Ou C."/>
        </authorList>
    </citation>
    <scope>NUCLEOTIDE SEQUENCE [LARGE SCALE GENOMIC DNA]</scope>
    <source>
        <strain evidence="1">S2</strain>
        <tissue evidence="1">Leaf</tissue>
    </source>
</reference>
<keyword evidence="2" id="KW-1185">Reference proteome</keyword>
<accession>A0A5N5F6P7</accession>
<evidence type="ECO:0000313" key="1">
    <source>
        <dbReference type="EMBL" id="KAB2596840.1"/>
    </source>
</evidence>
<sequence length="73" mass="8552">MEVWIKLEAPAQNPRYSLSFFIIADTFRHRMSSPLVGSSELVPRVRCPHSLLQSPCRRYQISESQRQLPHQFP</sequence>
<protein>
    <submittedName>
        <fullName evidence="1">Uncharacterized protein</fullName>
    </submittedName>
</protein>
<evidence type="ECO:0000313" key="2">
    <source>
        <dbReference type="Proteomes" id="UP000327157"/>
    </source>
</evidence>
<dbReference type="EMBL" id="SMOL01000781">
    <property type="protein sequence ID" value="KAB2596840.1"/>
    <property type="molecule type" value="Genomic_DNA"/>
</dbReference>
<dbReference type="Proteomes" id="UP000327157">
    <property type="component" value="Chromosome 7"/>
</dbReference>
<dbReference type="AlphaFoldDB" id="A0A5N5F6P7"/>
<reference evidence="1 2" key="3">
    <citation type="submission" date="2019-11" db="EMBL/GenBank/DDBJ databases">
        <title>A de novo genome assembly of a pear dwarfing rootstock.</title>
        <authorList>
            <person name="Wang F."/>
            <person name="Wang J."/>
            <person name="Li S."/>
            <person name="Zhang Y."/>
            <person name="Fang M."/>
            <person name="Ma L."/>
            <person name="Zhao Y."/>
            <person name="Jiang S."/>
        </authorList>
    </citation>
    <scope>NUCLEOTIDE SEQUENCE [LARGE SCALE GENOMIC DNA]</scope>
    <source>
        <strain evidence="1">S2</strain>
        <tissue evidence="1">Leaf</tissue>
    </source>
</reference>
<reference evidence="2" key="2">
    <citation type="submission" date="2019-10" db="EMBL/GenBank/DDBJ databases">
        <title>A de novo genome assembly of a pear dwarfing rootstock.</title>
        <authorList>
            <person name="Wang F."/>
            <person name="Wang J."/>
            <person name="Li S."/>
            <person name="Zhang Y."/>
            <person name="Fang M."/>
            <person name="Ma L."/>
            <person name="Zhao Y."/>
            <person name="Jiang S."/>
        </authorList>
    </citation>
    <scope>NUCLEOTIDE SEQUENCE [LARGE SCALE GENOMIC DNA]</scope>
</reference>
<gene>
    <name evidence="1" type="ORF">D8674_032290</name>
</gene>
<name>A0A5N5F6P7_9ROSA</name>
<proteinExistence type="predicted"/>